<evidence type="ECO:0000256" key="3">
    <source>
        <dbReference type="ARBA" id="ARBA00023277"/>
    </source>
</evidence>
<name>A0AAV9WZW0_9PEZI</name>
<dbReference type="GO" id="GO:0006004">
    <property type="term" value="P:fucose metabolic process"/>
    <property type="evidence" value="ECO:0007669"/>
    <property type="project" value="UniProtKB-KW"/>
</dbReference>
<dbReference type="InterPro" id="IPR019378">
    <property type="entry name" value="GDP-Fuc_O-FucTrfase"/>
</dbReference>
<evidence type="ECO:0000313" key="6">
    <source>
        <dbReference type="Proteomes" id="UP001365542"/>
    </source>
</evidence>
<evidence type="ECO:0008006" key="7">
    <source>
        <dbReference type="Google" id="ProtNLM"/>
    </source>
</evidence>
<organism evidence="5 6">
    <name type="scientific">Orbilia ellipsospora</name>
    <dbReference type="NCBI Taxonomy" id="2528407"/>
    <lineage>
        <taxon>Eukaryota</taxon>
        <taxon>Fungi</taxon>
        <taxon>Dikarya</taxon>
        <taxon>Ascomycota</taxon>
        <taxon>Pezizomycotina</taxon>
        <taxon>Orbiliomycetes</taxon>
        <taxon>Orbiliales</taxon>
        <taxon>Orbiliaceae</taxon>
        <taxon>Orbilia</taxon>
    </lineage>
</organism>
<evidence type="ECO:0000256" key="4">
    <source>
        <dbReference type="SAM" id="Phobius"/>
    </source>
</evidence>
<dbReference type="PANTHER" id="PTHR31288:SF22">
    <property type="entry name" value="O-FUCOSYLTRANSFERASE 9"/>
    <property type="match status" value="1"/>
</dbReference>
<reference evidence="5 6" key="1">
    <citation type="submission" date="2019-10" db="EMBL/GenBank/DDBJ databases">
        <authorList>
            <person name="Palmer J.M."/>
        </authorList>
    </citation>
    <scope>NUCLEOTIDE SEQUENCE [LARGE SCALE GENOMIC DNA]</scope>
    <source>
        <strain evidence="5 6">TWF694</strain>
    </source>
</reference>
<protein>
    <recommendedName>
        <fullName evidence="7">O-fucosyltransferase family protein</fullName>
    </recommendedName>
</protein>
<dbReference type="Proteomes" id="UP001365542">
    <property type="component" value="Unassembled WGS sequence"/>
</dbReference>
<sequence>MFGLQNKFPAYSYSLRNILLATGIITFILVVFSTFSLLQSRRNQHDFDYFHSPSSDSNPLLTVQGVDQLIQEHSYPRLAELADFKGLGELCKSAKSQHHVYLTCRHNVGGLMNVRNMILNCVRYAIEAGAYGLIFPQLEARDPVEIVLVKTGQYKRMEFLFDEGWFRKVLEENCPQMKLFDHIDDVPRSGYATMPDVLTIQTLMGQPLGGANGNLRNKKPHEFRSRFDAWLKTNKRRPSPSVPTIVRLDERTLFSFAPTLDPPAVMNNFGFLLDFRLDLSGLANIIVDRLREDVKKAGGSEYLALHLRREADVAVQKEKWATFDELANKSLSVAAADNINLLYVASGDIESVDELKVKAAKSGVRVVDKHDMLSEHEKEFLNTFAFDQQAIVDYLVLMHSNVFIGSGLSSFSSHLISRREYLANITLTTGDHKYPTVERDELVGPKGRLGYWDMDWP</sequence>
<accession>A0AAV9WZW0</accession>
<evidence type="ECO:0000256" key="2">
    <source>
        <dbReference type="ARBA" id="ARBA00023253"/>
    </source>
</evidence>
<evidence type="ECO:0000313" key="5">
    <source>
        <dbReference type="EMBL" id="KAK6530254.1"/>
    </source>
</evidence>
<proteinExistence type="predicted"/>
<gene>
    <name evidence="5" type="ORF">TWF694_003617</name>
</gene>
<dbReference type="AlphaFoldDB" id="A0AAV9WZW0"/>
<feature type="transmembrane region" description="Helical" evidence="4">
    <location>
        <begin position="18"/>
        <end position="38"/>
    </location>
</feature>
<dbReference type="PANTHER" id="PTHR31288">
    <property type="entry name" value="O-FUCOSYLTRANSFERASE FAMILY PROTEIN"/>
    <property type="match status" value="1"/>
</dbReference>
<evidence type="ECO:0000256" key="1">
    <source>
        <dbReference type="ARBA" id="ARBA00022679"/>
    </source>
</evidence>
<dbReference type="Pfam" id="PF10250">
    <property type="entry name" value="O-FucT"/>
    <property type="match status" value="1"/>
</dbReference>
<dbReference type="GO" id="GO:0016740">
    <property type="term" value="F:transferase activity"/>
    <property type="evidence" value="ECO:0007669"/>
    <property type="project" value="UniProtKB-KW"/>
</dbReference>
<keyword evidence="2" id="KW-0294">Fucose metabolism</keyword>
<keyword evidence="6" id="KW-1185">Reference proteome</keyword>
<dbReference type="InterPro" id="IPR024709">
    <property type="entry name" value="FucosylTrfase_pln"/>
</dbReference>
<keyword evidence="4" id="KW-1133">Transmembrane helix</keyword>
<dbReference type="CDD" id="cd11296">
    <property type="entry name" value="O-FucT_like"/>
    <property type="match status" value="1"/>
</dbReference>
<dbReference type="EMBL" id="JAVHJO010000013">
    <property type="protein sequence ID" value="KAK6530254.1"/>
    <property type="molecule type" value="Genomic_DNA"/>
</dbReference>
<keyword evidence="1" id="KW-0808">Transferase</keyword>
<comment type="caution">
    <text evidence="5">The sequence shown here is derived from an EMBL/GenBank/DDBJ whole genome shotgun (WGS) entry which is preliminary data.</text>
</comment>
<keyword evidence="4" id="KW-0812">Transmembrane</keyword>
<dbReference type="Gene3D" id="3.40.50.11350">
    <property type="match status" value="1"/>
</dbReference>
<keyword evidence="3" id="KW-0119">Carbohydrate metabolism</keyword>
<keyword evidence="4" id="KW-0472">Membrane</keyword>